<evidence type="ECO:0000256" key="3">
    <source>
        <dbReference type="ARBA" id="ARBA00022729"/>
    </source>
</evidence>
<protein>
    <recommendedName>
        <fullName evidence="10">All-trans-retinol 13,14-reductase</fullName>
    </recommendedName>
</protein>
<evidence type="ECO:0008006" key="10">
    <source>
        <dbReference type="Google" id="ProtNLM"/>
    </source>
</evidence>
<keyword evidence="4" id="KW-0274">FAD</keyword>
<comment type="similarity">
    <text evidence="1">Belongs to the carotenoid/retinoid oxidoreductase family. CrtISO subfamily.</text>
</comment>
<dbReference type="PANTHER" id="PTHR46091">
    <property type="entry name" value="BLR7054 PROTEIN"/>
    <property type="match status" value="1"/>
</dbReference>
<keyword evidence="7" id="KW-0472">Membrane</keyword>
<reference evidence="8" key="1">
    <citation type="journal article" date="2023" name="Mol. Biol. Evol.">
        <title>Third-Generation Sequencing Reveals the Adaptive Role of the Epigenome in Three Deep-Sea Polychaetes.</title>
        <authorList>
            <person name="Perez M."/>
            <person name="Aroh O."/>
            <person name="Sun Y."/>
            <person name="Lan Y."/>
            <person name="Juniper S.K."/>
            <person name="Young C.R."/>
            <person name="Angers B."/>
            <person name="Qian P.Y."/>
        </authorList>
    </citation>
    <scope>NUCLEOTIDE SEQUENCE</scope>
    <source>
        <strain evidence="8">P08H-3</strain>
    </source>
</reference>
<keyword evidence="5" id="KW-0521">NADP</keyword>
<evidence type="ECO:0000256" key="2">
    <source>
        <dbReference type="ARBA" id="ARBA00022630"/>
    </source>
</evidence>
<dbReference type="SUPFAM" id="SSF51905">
    <property type="entry name" value="FAD/NAD(P)-binding domain"/>
    <property type="match status" value="1"/>
</dbReference>
<keyword evidence="7" id="KW-0812">Transmembrane</keyword>
<evidence type="ECO:0000313" key="9">
    <source>
        <dbReference type="Proteomes" id="UP001208570"/>
    </source>
</evidence>
<evidence type="ECO:0000256" key="6">
    <source>
        <dbReference type="ARBA" id="ARBA00023027"/>
    </source>
</evidence>
<keyword evidence="7" id="KW-1133">Transmembrane helix</keyword>
<dbReference type="AlphaFoldDB" id="A0AAD9MYQ3"/>
<proteinExistence type="inferred from homology"/>
<organism evidence="8 9">
    <name type="scientific">Paralvinella palmiformis</name>
    <dbReference type="NCBI Taxonomy" id="53620"/>
    <lineage>
        <taxon>Eukaryota</taxon>
        <taxon>Metazoa</taxon>
        <taxon>Spiralia</taxon>
        <taxon>Lophotrochozoa</taxon>
        <taxon>Annelida</taxon>
        <taxon>Polychaeta</taxon>
        <taxon>Sedentaria</taxon>
        <taxon>Canalipalpata</taxon>
        <taxon>Terebellida</taxon>
        <taxon>Terebelliformia</taxon>
        <taxon>Alvinellidae</taxon>
        <taxon>Paralvinella</taxon>
    </lineage>
</organism>
<dbReference type="Proteomes" id="UP001208570">
    <property type="component" value="Unassembled WGS sequence"/>
</dbReference>
<name>A0AAD9MYQ3_9ANNE</name>
<keyword evidence="9" id="KW-1185">Reference proteome</keyword>
<dbReference type="EMBL" id="JAODUP010000530">
    <property type="protein sequence ID" value="KAK2147894.1"/>
    <property type="molecule type" value="Genomic_DNA"/>
</dbReference>
<feature type="transmembrane region" description="Helical" evidence="7">
    <location>
        <begin position="17"/>
        <end position="37"/>
    </location>
</feature>
<evidence type="ECO:0000313" key="8">
    <source>
        <dbReference type="EMBL" id="KAK2147894.1"/>
    </source>
</evidence>
<keyword evidence="2" id="KW-0285">Flavoprotein</keyword>
<gene>
    <name evidence="8" type="ORF">LSH36_530g02047</name>
</gene>
<dbReference type="Gene3D" id="3.50.50.60">
    <property type="entry name" value="FAD/NAD(P)-binding domain"/>
    <property type="match status" value="2"/>
</dbReference>
<keyword evidence="3" id="KW-0732">Signal</keyword>
<evidence type="ECO:0000256" key="4">
    <source>
        <dbReference type="ARBA" id="ARBA00022827"/>
    </source>
</evidence>
<dbReference type="InterPro" id="IPR036188">
    <property type="entry name" value="FAD/NAD-bd_sf"/>
</dbReference>
<evidence type="ECO:0000256" key="7">
    <source>
        <dbReference type="SAM" id="Phobius"/>
    </source>
</evidence>
<dbReference type="InterPro" id="IPR052206">
    <property type="entry name" value="Retinol_saturase"/>
</dbReference>
<evidence type="ECO:0000256" key="5">
    <source>
        <dbReference type="ARBA" id="ARBA00022857"/>
    </source>
</evidence>
<sequence>MAIFADVFVWLTDHPGVLVAAFSLYVFVYVVSALFSGPKPGPNPLKKDTSRPPKPLITDQDARDKVLKLGFTQKRIPENLDAVIIGSGIGGLSAAALLSRAGKRVLVLEQHDQAGGCCHTYSEKGFEFDVGIHYIGGMRQGTLSKLLVDQLTDGQLQWSDLNKEFDVVAIGEPGKQKLYPYESGSKEIWKASVLKKFPGEEKAIDKFLQYLQDVRKSMMGQISLKMMSKTAARILINTGLIYRFTKFFKYADRTVDEVLDELTDNADLKAVLAYGFGDYGVEPGKASFAMHALLTNHYVCGASYPRGGASEIAFHIIPVIEKSGGKVLVRAPVSEVLFDHKGKAIGVRVGKSNGATDIHAPLVISDAGVVNTFTSLVPQEHAQRSAIYKMIQENKIGCGAAAISLFVGLNGTTEELGLKAQNIWSFTGNNLTELIEDYFNQEADSAVDSEIPLIFVSFPSAKDPTYKERYPGKSVSAVIALANWKWFEKWENERVMKRGEDYEAMKMAFGRRMWDQVLTLYPQLANKVEYFTVGSPVSNKYYLGSAKGEIYGLDHSKERFASPEIVMNLRPDTDIPGLAITGQDILSCGFMGALFGGVLCASHVLHRNIWEDLVGLKKTIQKTK</sequence>
<dbReference type="Pfam" id="PF13450">
    <property type="entry name" value="NAD_binding_8"/>
    <property type="match status" value="1"/>
</dbReference>
<comment type="caution">
    <text evidence="8">The sequence shown here is derived from an EMBL/GenBank/DDBJ whole genome shotgun (WGS) entry which is preliminary data.</text>
</comment>
<dbReference type="PANTHER" id="PTHR46091:SF3">
    <property type="entry name" value="AMINE OXIDASE DOMAIN-CONTAINING PROTEIN"/>
    <property type="match status" value="1"/>
</dbReference>
<keyword evidence="6" id="KW-0520">NAD</keyword>
<accession>A0AAD9MYQ3</accession>
<evidence type="ECO:0000256" key="1">
    <source>
        <dbReference type="ARBA" id="ARBA00005855"/>
    </source>
</evidence>